<accession>A0A5N5LHB2</accession>
<protein>
    <submittedName>
        <fullName evidence="2">Uncharacterized protein</fullName>
    </submittedName>
</protein>
<evidence type="ECO:0000256" key="1">
    <source>
        <dbReference type="SAM" id="MobiDB-lite"/>
    </source>
</evidence>
<reference evidence="2 3" key="1">
    <citation type="submission" date="2019-06" db="EMBL/GenBank/DDBJ databases">
        <title>A chromosome-scale genome assembly of the striped catfish, Pangasianodon hypophthalmus.</title>
        <authorList>
            <person name="Wen M."/>
            <person name="Zahm M."/>
            <person name="Roques C."/>
            <person name="Cabau C."/>
            <person name="Klopp C."/>
            <person name="Donnadieu C."/>
            <person name="Jouanno E."/>
            <person name="Avarre J.-C."/>
            <person name="Campet M."/>
            <person name="Ha T.T.T."/>
            <person name="Dugue R."/>
            <person name="Lampietro C."/>
            <person name="Louis A."/>
            <person name="Herpin A."/>
            <person name="Echchiki A."/>
            <person name="Berthelot C."/>
            <person name="Parey E."/>
            <person name="Roest-Crollius H."/>
            <person name="Braasch I."/>
            <person name="Postlethwait J."/>
            <person name="Bobe J."/>
            <person name="Montfort J."/>
            <person name="Bouchez O."/>
            <person name="Begum T."/>
            <person name="Schartl M."/>
            <person name="Guiguen Y."/>
        </authorList>
    </citation>
    <scope>NUCLEOTIDE SEQUENCE [LARGE SCALE GENOMIC DNA]</scope>
    <source>
        <strain evidence="2 3">Indonesia</strain>
        <tissue evidence="2">Blood</tissue>
    </source>
</reference>
<feature type="compositionally biased region" description="Low complexity" evidence="1">
    <location>
        <begin position="140"/>
        <end position="155"/>
    </location>
</feature>
<evidence type="ECO:0000313" key="3">
    <source>
        <dbReference type="Proteomes" id="UP000327468"/>
    </source>
</evidence>
<keyword evidence="3" id="KW-1185">Reference proteome</keyword>
<comment type="caution">
    <text evidence="2">The sequence shown here is derived from an EMBL/GenBank/DDBJ whole genome shotgun (WGS) entry which is preliminary data.</text>
</comment>
<gene>
    <name evidence="2" type="ORF">PHYPO_G00085390</name>
</gene>
<dbReference type="EMBL" id="VFJC01000019">
    <property type="protein sequence ID" value="KAB5541908.1"/>
    <property type="molecule type" value="Genomic_DNA"/>
</dbReference>
<dbReference type="AlphaFoldDB" id="A0A5N5LHB2"/>
<proteinExistence type="predicted"/>
<organism evidence="2 3">
    <name type="scientific">Pangasianodon hypophthalmus</name>
    <name type="common">Striped catfish</name>
    <name type="synonym">Helicophagus hypophthalmus</name>
    <dbReference type="NCBI Taxonomy" id="310915"/>
    <lineage>
        <taxon>Eukaryota</taxon>
        <taxon>Metazoa</taxon>
        <taxon>Chordata</taxon>
        <taxon>Craniata</taxon>
        <taxon>Vertebrata</taxon>
        <taxon>Euteleostomi</taxon>
        <taxon>Actinopterygii</taxon>
        <taxon>Neopterygii</taxon>
        <taxon>Teleostei</taxon>
        <taxon>Ostariophysi</taxon>
        <taxon>Siluriformes</taxon>
        <taxon>Pangasiidae</taxon>
        <taxon>Pangasianodon</taxon>
    </lineage>
</organism>
<feature type="region of interest" description="Disordered" evidence="1">
    <location>
        <begin position="137"/>
        <end position="158"/>
    </location>
</feature>
<name>A0A5N5LHB2_PANHP</name>
<evidence type="ECO:0000313" key="2">
    <source>
        <dbReference type="EMBL" id="KAB5541908.1"/>
    </source>
</evidence>
<dbReference type="Proteomes" id="UP000327468">
    <property type="component" value="Chromosome 18"/>
</dbReference>
<sequence length="214" mass="23928">MTETALKIIVPNMADIPECEYFIALLFRTQFLLSNCAISFYQELLAENPFFCNTSDKFQSVTVAVLLLLEDCSGVKLKDDEHELKELQSRLIDTLYTQVLQRTGSQNELFEALKSQSPELTGSLAVSIIRTLQSMSPDDSYVTSSLPYSSSSQESQKMPELKNLFKKLRKGKTGSSDSLDQKQHCSTDADMITTGSWRVLLSSAHCYIIKGRGS</sequence>